<dbReference type="Pfam" id="PF13927">
    <property type="entry name" value="Ig_3"/>
    <property type="match status" value="1"/>
</dbReference>
<dbReference type="STRING" id="6526.A0A2C9LJH8"/>
<keyword evidence="4" id="KW-0472">Membrane</keyword>
<dbReference type="InterPro" id="IPR050958">
    <property type="entry name" value="Cell_Adh-Cytoskel_Orgn"/>
</dbReference>
<evidence type="ECO:0000256" key="2">
    <source>
        <dbReference type="ARBA" id="ARBA00022729"/>
    </source>
</evidence>
<dbReference type="GO" id="GO:0043025">
    <property type="term" value="C:neuronal cell body"/>
    <property type="evidence" value="ECO:0007669"/>
    <property type="project" value="TreeGrafter"/>
</dbReference>
<dbReference type="InterPro" id="IPR003598">
    <property type="entry name" value="Ig_sub2"/>
</dbReference>
<protein>
    <recommendedName>
        <fullName evidence="8">Ig-like domain-containing protein</fullName>
    </recommendedName>
</protein>
<dbReference type="SMART" id="SM00409">
    <property type="entry name" value="IG"/>
    <property type="match status" value="2"/>
</dbReference>
<dbReference type="Pfam" id="PF07679">
    <property type="entry name" value="I-set"/>
    <property type="match status" value="1"/>
</dbReference>
<dbReference type="GO" id="GO:0008046">
    <property type="term" value="F:axon guidance receptor activity"/>
    <property type="evidence" value="ECO:0007669"/>
    <property type="project" value="TreeGrafter"/>
</dbReference>
<evidence type="ECO:0000256" key="3">
    <source>
        <dbReference type="ARBA" id="ARBA00022737"/>
    </source>
</evidence>
<dbReference type="SUPFAM" id="SSF49265">
    <property type="entry name" value="Fibronectin type III"/>
    <property type="match status" value="1"/>
</dbReference>
<evidence type="ECO:0000259" key="8">
    <source>
        <dbReference type="PROSITE" id="PS50835"/>
    </source>
</evidence>
<dbReference type="InterPro" id="IPR007110">
    <property type="entry name" value="Ig-like_dom"/>
</dbReference>
<dbReference type="GO" id="GO:0007156">
    <property type="term" value="P:homophilic cell adhesion via plasma membrane adhesion molecules"/>
    <property type="evidence" value="ECO:0007669"/>
    <property type="project" value="TreeGrafter"/>
</dbReference>
<keyword evidence="2" id="KW-0732">Signal</keyword>
<keyword evidence="5" id="KW-1015">Disulfide bond</keyword>
<dbReference type="GO" id="GO:0005886">
    <property type="term" value="C:plasma membrane"/>
    <property type="evidence" value="ECO:0007669"/>
    <property type="project" value="TreeGrafter"/>
</dbReference>
<keyword evidence="3" id="KW-0677">Repeat</keyword>
<dbReference type="SMART" id="SM00408">
    <property type="entry name" value="IGc2"/>
    <property type="match status" value="2"/>
</dbReference>
<evidence type="ECO:0000256" key="1">
    <source>
        <dbReference type="ARBA" id="ARBA00004370"/>
    </source>
</evidence>
<dbReference type="PANTHER" id="PTHR45080">
    <property type="entry name" value="CONTACTIN 5"/>
    <property type="match status" value="1"/>
</dbReference>
<evidence type="ECO:0000313" key="9">
    <source>
        <dbReference type="EnsemblMetazoa" id="BGLB031900-PA"/>
    </source>
</evidence>
<dbReference type="CDD" id="cd00063">
    <property type="entry name" value="FN3"/>
    <property type="match status" value="1"/>
</dbReference>
<dbReference type="InterPro" id="IPR003599">
    <property type="entry name" value="Ig_sub"/>
</dbReference>
<evidence type="ECO:0000256" key="7">
    <source>
        <dbReference type="ARBA" id="ARBA00023319"/>
    </source>
</evidence>
<dbReference type="KEGG" id="bgt:106054099"/>
<accession>A0A2C9LJH8</accession>
<dbReference type="AlphaFoldDB" id="A0A2C9LJH8"/>
<evidence type="ECO:0000256" key="6">
    <source>
        <dbReference type="ARBA" id="ARBA00023180"/>
    </source>
</evidence>
<keyword evidence="6" id="KW-0325">Glycoprotein</keyword>
<dbReference type="Gene3D" id="2.60.40.10">
    <property type="entry name" value="Immunoglobulins"/>
    <property type="match status" value="3"/>
</dbReference>
<dbReference type="InterPro" id="IPR013783">
    <property type="entry name" value="Ig-like_fold"/>
</dbReference>
<organism evidence="9 10">
    <name type="scientific">Biomphalaria glabrata</name>
    <name type="common">Bloodfluke planorb</name>
    <name type="synonym">Freshwater snail</name>
    <dbReference type="NCBI Taxonomy" id="6526"/>
    <lineage>
        <taxon>Eukaryota</taxon>
        <taxon>Metazoa</taxon>
        <taxon>Spiralia</taxon>
        <taxon>Lophotrochozoa</taxon>
        <taxon>Mollusca</taxon>
        <taxon>Gastropoda</taxon>
        <taxon>Heterobranchia</taxon>
        <taxon>Euthyneura</taxon>
        <taxon>Panpulmonata</taxon>
        <taxon>Hygrophila</taxon>
        <taxon>Lymnaeoidea</taxon>
        <taxon>Planorbidae</taxon>
        <taxon>Biomphalaria</taxon>
    </lineage>
</organism>
<dbReference type="EnsemblMetazoa" id="BGLB031900-RA">
    <property type="protein sequence ID" value="BGLB031900-PA"/>
    <property type="gene ID" value="BGLB031900"/>
</dbReference>
<proteinExistence type="predicted"/>
<name>A0A2C9LJH8_BIOGL</name>
<comment type="subcellular location">
    <subcellularLocation>
        <location evidence="1">Membrane</location>
    </subcellularLocation>
</comment>
<dbReference type="GO" id="GO:0030424">
    <property type="term" value="C:axon"/>
    <property type="evidence" value="ECO:0007669"/>
    <property type="project" value="TreeGrafter"/>
</dbReference>
<keyword evidence="7" id="KW-0393">Immunoglobulin domain</keyword>
<dbReference type="VEuPathDB" id="VectorBase:BGLAX_034545"/>
<dbReference type="InterPro" id="IPR013098">
    <property type="entry name" value="Ig_I-set"/>
</dbReference>
<evidence type="ECO:0000313" key="10">
    <source>
        <dbReference type="Proteomes" id="UP000076420"/>
    </source>
</evidence>
<dbReference type="FunFam" id="2.60.40.10:FF:000004">
    <property type="entry name" value="DCC isoform 1"/>
    <property type="match status" value="1"/>
</dbReference>
<dbReference type="PROSITE" id="PS50835">
    <property type="entry name" value="IG_LIKE"/>
    <property type="match status" value="2"/>
</dbReference>
<dbReference type="InterPro" id="IPR036179">
    <property type="entry name" value="Ig-like_dom_sf"/>
</dbReference>
<dbReference type="SUPFAM" id="SSF48726">
    <property type="entry name" value="Immunoglobulin"/>
    <property type="match status" value="2"/>
</dbReference>
<dbReference type="GO" id="GO:0050808">
    <property type="term" value="P:synapse organization"/>
    <property type="evidence" value="ECO:0007669"/>
    <property type="project" value="TreeGrafter"/>
</dbReference>
<dbReference type="InterPro" id="IPR036116">
    <property type="entry name" value="FN3_sf"/>
</dbReference>
<dbReference type="InterPro" id="IPR003961">
    <property type="entry name" value="FN3_dom"/>
</dbReference>
<sequence>MDPRITGPRFKHPQENKIVLENVELSDSLVIQCNASNIHGYVFADFYLKVSAGPPNITTAPENETEAAEGQQVELSCENKGNPKPRLTWYKDNVEITGGEHFRILPNGSLLIKQVVLPDAGLYKCKAENIYNVTEANGTLIVRRKTRIEHFPEDLTVYALTEAQFTCSGSTDPEKISDLKIFWQKDGRPITFYDQRMTTYAGSLVIWEPIVRDSGTYTCIVTNGLENQTASASLLVQDRPEPPTNVRWIFCNKNATILWMPGSYNYAPIKYYVLQYNTSFNPDQWTFGLKV</sequence>
<gene>
    <name evidence="9" type="primary">106054099</name>
</gene>
<dbReference type="Proteomes" id="UP000076420">
    <property type="component" value="Unassembled WGS sequence"/>
</dbReference>
<feature type="domain" description="Ig-like" evidence="8">
    <location>
        <begin position="146"/>
        <end position="235"/>
    </location>
</feature>
<dbReference type="VEuPathDB" id="VectorBase:BGLB031900"/>
<evidence type="ECO:0000256" key="5">
    <source>
        <dbReference type="ARBA" id="ARBA00023157"/>
    </source>
</evidence>
<dbReference type="PANTHER" id="PTHR45080:SF8">
    <property type="entry name" value="IG-LIKE DOMAIN-CONTAINING PROTEIN"/>
    <property type="match status" value="1"/>
</dbReference>
<reference evidence="9" key="1">
    <citation type="submission" date="2020-05" db="UniProtKB">
        <authorList>
            <consortium name="EnsemblMetazoa"/>
        </authorList>
    </citation>
    <scope>IDENTIFICATION</scope>
    <source>
        <strain evidence="9">BB02</strain>
    </source>
</reference>
<evidence type="ECO:0000256" key="4">
    <source>
        <dbReference type="ARBA" id="ARBA00023136"/>
    </source>
</evidence>
<dbReference type="OrthoDB" id="6244967at2759"/>
<feature type="domain" description="Ig-like" evidence="8">
    <location>
        <begin position="55"/>
        <end position="141"/>
    </location>
</feature>